<gene>
    <name evidence="3" type="ORF">JCR33_06230</name>
</gene>
<name>A0A934IHV4_9HYPH</name>
<sequence>MTKAMLAIVAIAALGATTAAEAAGPKPLPEKNAAHGAPSQQAEAPQGSGNVLGETLGTTRPEDARGDETNPVVEAMEGEKNERLPVERVKPK</sequence>
<accession>A0A934IHV4</accession>
<evidence type="ECO:0000313" key="4">
    <source>
        <dbReference type="Proteomes" id="UP000609531"/>
    </source>
</evidence>
<feature type="compositionally biased region" description="Polar residues" evidence="1">
    <location>
        <begin position="38"/>
        <end position="49"/>
    </location>
</feature>
<evidence type="ECO:0000256" key="2">
    <source>
        <dbReference type="SAM" id="SignalP"/>
    </source>
</evidence>
<dbReference type="AlphaFoldDB" id="A0A934IHV4"/>
<comment type="caution">
    <text evidence="3">The sequence shown here is derived from an EMBL/GenBank/DDBJ whole genome shotgun (WGS) entry which is preliminary data.</text>
</comment>
<reference evidence="3" key="1">
    <citation type="submission" date="2020-12" db="EMBL/GenBank/DDBJ databases">
        <title>Bacterial taxonomy.</title>
        <authorList>
            <person name="Pan X."/>
        </authorList>
    </citation>
    <scope>NUCLEOTIDE SEQUENCE</scope>
    <source>
        <strain evidence="3">B2012</strain>
    </source>
</reference>
<evidence type="ECO:0000313" key="3">
    <source>
        <dbReference type="EMBL" id="MBJ3775276.1"/>
    </source>
</evidence>
<evidence type="ECO:0000256" key="1">
    <source>
        <dbReference type="SAM" id="MobiDB-lite"/>
    </source>
</evidence>
<feature type="chain" id="PRO_5036933350" evidence="2">
    <location>
        <begin position="23"/>
        <end position="92"/>
    </location>
</feature>
<proteinExistence type="predicted"/>
<feature type="compositionally biased region" description="Basic and acidic residues" evidence="1">
    <location>
        <begin position="77"/>
        <end position="92"/>
    </location>
</feature>
<dbReference type="EMBL" id="JAEKJA010000003">
    <property type="protein sequence ID" value="MBJ3775276.1"/>
    <property type="molecule type" value="Genomic_DNA"/>
</dbReference>
<keyword evidence="4" id="KW-1185">Reference proteome</keyword>
<organism evidence="3 4">
    <name type="scientific">Acuticoccus mangrovi</name>
    <dbReference type="NCBI Taxonomy" id="2796142"/>
    <lineage>
        <taxon>Bacteria</taxon>
        <taxon>Pseudomonadati</taxon>
        <taxon>Pseudomonadota</taxon>
        <taxon>Alphaproteobacteria</taxon>
        <taxon>Hyphomicrobiales</taxon>
        <taxon>Amorphaceae</taxon>
        <taxon>Acuticoccus</taxon>
    </lineage>
</organism>
<feature type="signal peptide" evidence="2">
    <location>
        <begin position="1"/>
        <end position="22"/>
    </location>
</feature>
<keyword evidence="2" id="KW-0732">Signal</keyword>
<dbReference type="Proteomes" id="UP000609531">
    <property type="component" value="Unassembled WGS sequence"/>
</dbReference>
<feature type="region of interest" description="Disordered" evidence="1">
    <location>
        <begin position="18"/>
        <end position="92"/>
    </location>
</feature>
<protein>
    <submittedName>
        <fullName evidence="3">Uncharacterized protein</fullName>
    </submittedName>
</protein>
<dbReference type="RefSeq" id="WP_198881151.1">
    <property type="nucleotide sequence ID" value="NZ_JAEKJA010000003.1"/>
</dbReference>